<sequence length="156" mass="16819">MATPKPPLTRGGVVVVWFLIVFVALIGIGGGIALIAEGLNGRDAVADGPAGTLTPADRQCGRDSCSWIGDFTSDDGTITRSDVELRDAERVRPGDPMPGWIDDVRLRDDADRPVAYTADYDWGVRTAGGVFLLVFCLVTAALLVRMVRRHRRPDSP</sequence>
<keyword evidence="1" id="KW-0472">Membrane</keyword>
<name>A0A7W9GS27_9ACTN</name>
<organism evidence="2 3">
    <name type="scientific">Jiangella mangrovi</name>
    <dbReference type="NCBI Taxonomy" id="1524084"/>
    <lineage>
        <taxon>Bacteria</taxon>
        <taxon>Bacillati</taxon>
        <taxon>Actinomycetota</taxon>
        <taxon>Actinomycetes</taxon>
        <taxon>Jiangellales</taxon>
        <taxon>Jiangellaceae</taxon>
        <taxon>Jiangella</taxon>
    </lineage>
</organism>
<evidence type="ECO:0000256" key="1">
    <source>
        <dbReference type="SAM" id="Phobius"/>
    </source>
</evidence>
<evidence type="ECO:0008006" key="4">
    <source>
        <dbReference type="Google" id="ProtNLM"/>
    </source>
</evidence>
<keyword evidence="1" id="KW-0812">Transmembrane</keyword>
<keyword evidence="1" id="KW-1133">Transmembrane helix</keyword>
<accession>A0A7W9GS27</accession>
<protein>
    <recommendedName>
        <fullName evidence="4">DUF3592 domain-containing protein</fullName>
    </recommendedName>
</protein>
<dbReference type="AlphaFoldDB" id="A0A7W9GS27"/>
<dbReference type="RefSeq" id="WP_184823496.1">
    <property type="nucleotide sequence ID" value="NZ_JACHMM010000001.1"/>
</dbReference>
<proteinExistence type="predicted"/>
<keyword evidence="3" id="KW-1185">Reference proteome</keyword>
<gene>
    <name evidence="2" type="ORF">HD601_003251</name>
</gene>
<evidence type="ECO:0000313" key="3">
    <source>
        <dbReference type="Proteomes" id="UP000542813"/>
    </source>
</evidence>
<reference evidence="2 3" key="1">
    <citation type="submission" date="2020-08" db="EMBL/GenBank/DDBJ databases">
        <title>Sequencing the genomes of 1000 actinobacteria strains.</title>
        <authorList>
            <person name="Klenk H.-P."/>
        </authorList>
    </citation>
    <scope>NUCLEOTIDE SEQUENCE [LARGE SCALE GENOMIC DNA]</scope>
    <source>
        <strain evidence="2 3">DSM 102122</strain>
    </source>
</reference>
<evidence type="ECO:0000313" key="2">
    <source>
        <dbReference type="EMBL" id="MBB5788676.1"/>
    </source>
</evidence>
<dbReference type="EMBL" id="JACHMM010000001">
    <property type="protein sequence ID" value="MBB5788676.1"/>
    <property type="molecule type" value="Genomic_DNA"/>
</dbReference>
<feature type="transmembrane region" description="Helical" evidence="1">
    <location>
        <begin position="122"/>
        <end position="144"/>
    </location>
</feature>
<feature type="transmembrane region" description="Helical" evidence="1">
    <location>
        <begin position="12"/>
        <end position="36"/>
    </location>
</feature>
<comment type="caution">
    <text evidence="2">The sequence shown here is derived from an EMBL/GenBank/DDBJ whole genome shotgun (WGS) entry which is preliminary data.</text>
</comment>
<dbReference type="Proteomes" id="UP000542813">
    <property type="component" value="Unassembled WGS sequence"/>
</dbReference>